<feature type="transmembrane region" description="Helical" evidence="1">
    <location>
        <begin position="42"/>
        <end position="60"/>
    </location>
</feature>
<keyword evidence="1" id="KW-1133">Transmembrane helix</keyword>
<accession>A0A8J2V2J5</accession>
<sequence length="239" mass="24783">MTLIPDAVTVLHVGLGTLAVAAGAIALAVRKGAPIHIGAGRAFAVTMGLASLLGAILGLANPTEYYITFHAGILGTTLIASSWLSARLRAARPGWATLAVAAANLANFAGLVIAGVIALGQPEAMLFGFAATDYFFLSAMAGLAVIGDASLVFRGVLGDRHRIARHLWRMCLGFFIAAGSAFTGPGASAFPEAVRRSGVLAMPELLILLALLFWLVRTWWKGAPQLPEKAPEKVAGEAQ</sequence>
<feature type="transmembrane region" description="Helical" evidence="1">
    <location>
        <begin position="125"/>
        <end position="146"/>
    </location>
</feature>
<organism evidence="2 3">
    <name type="scientific">Aquisalinus flavus</name>
    <dbReference type="NCBI Taxonomy" id="1526572"/>
    <lineage>
        <taxon>Bacteria</taxon>
        <taxon>Pseudomonadati</taxon>
        <taxon>Pseudomonadota</taxon>
        <taxon>Alphaproteobacteria</taxon>
        <taxon>Parvularculales</taxon>
        <taxon>Parvularculaceae</taxon>
        <taxon>Aquisalinus</taxon>
    </lineage>
</organism>
<comment type="caution">
    <text evidence="2">The sequence shown here is derived from an EMBL/GenBank/DDBJ whole genome shotgun (WGS) entry which is preliminary data.</text>
</comment>
<feature type="transmembrane region" description="Helical" evidence="1">
    <location>
        <begin position="167"/>
        <end position="187"/>
    </location>
</feature>
<feature type="transmembrane region" description="Helical" evidence="1">
    <location>
        <begin position="98"/>
        <end position="119"/>
    </location>
</feature>
<reference evidence="2" key="2">
    <citation type="submission" date="2020-09" db="EMBL/GenBank/DDBJ databases">
        <authorList>
            <person name="Sun Q."/>
            <person name="Zhou Y."/>
        </authorList>
    </citation>
    <scope>NUCLEOTIDE SEQUENCE</scope>
    <source>
        <strain evidence="2">CGMCC 1.12921</strain>
    </source>
</reference>
<evidence type="ECO:0000313" key="2">
    <source>
        <dbReference type="EMBL" id="GGD03900.1"/>
    </source>
</evidence>
<dbReference type="RefSeq" id="WP_188160277.1">
    <property type="nucleotide sequence ID" value="NZ_BMGH01000001.1"/>
</dbReference>
<dbReference type="EMBL" id="BMGH01000001">
    <property type="protein sequence ID" value="GGD03900.1"/>
    <property type="molecule type" value="Genomic_DNA"/>
</dbReference>
<proteinExistence type="predicted"/>
<evidence type="ECO:0000256" key="1">
    <source>
        <dbReference type="SAM" id="Phobius"/>
    </source>
</evidence>
<evidence type="ECO:0008006" key="4">
    <source>
        <dbReference type="Google" id="ProtNLM"/>
    </source>
</evidence>
<feature type="transmembrane region" description="Helical" evidence="1">
    <location>
        <begin position="66"/>
        <end position="86"/>
    </location>
</feature>
<keyword evidence="1" id="KW-0812">Transmembrane</keyword>
<protein>
    <recommendedName>
        <fullName evidence="4">DUF2306 domain-containing protein</fullName>
    </recommendedName>
</protein>
<feature type="transmembrane region" description="Helical" evidence="1">
    <location>
        <begin position="12"/>
        <end position="30"/>
    </location>
</feature>
<reference evidence="2" key="1">
    <citation type="journal article" date="2014" name="Int. J. Syst. Evol. Microbiol.">
        <title>Complete genome sequence of Corynebacterium casei LMG S-19264T (=DSM 44701T), isolated from a smear-ripened cheese.</title>
        <authorList>
            <consortium name="US DOE Joint Genome Institute (JGI-PGF)"/>
            <person name="Walter F."/>
            <person name="Albersmeier A."/>
            <person name="Kalinowski J."/>
            <person name="Ruckert C."/>
        </authorList>
    </citation>
    <scope>NUCLEOTIDE SEQUENCE</scope>
    <source>
        <strain evidence="2">CGMCC 1.12921</strain>
    </source>
</reference>
<evidence type="ECO:0000313" key="3">
    <source>
        <dbReference type="Proteomes" id="UP000613582"/>
    </source>
</evidence>
<keyword evidence="1" id="KW-0472">Membrane</keyword>
<gene>
    <name evidence="2" type="ORF">GCM10011342_11120</name>
</gene>
<name>A0A8J2V2J5_9PROT</name>
<dbReference type="AlphaFoldDB" id="A0A8J2V2J5"/>
<feature type="transmembrane region" description="Helical" evidence="1">
    <location>
        <begin position="199"/>
        <end position="220"/>
    </location>
</feature>
<keyword evidence="3" id="KW-1185">Reference proteome</keyword>
<dbReference type="Proteomes" id="UP000613582">
    <property type="component" value="Unassembled WGS sequence"/>
</dbReference>